<dbReference type="PANTHER" id="PTHR30576:SF10">
    <property type="entry name" value="SLL5057 PROTEIN"/>
    <property type="match status" value="1"/>
</dbReference>
<accession>A0A0G0T395</accession>
<evidence type="ECO:0000256" key="1">
    <source>
        <dbReference type="ARBA" id="ARBA00006464"/>
    </source>
</evidence>
<dbReference type="InterPro" id="IPR003362">
    <property type="entry name" value="Bact_transf"/>
</dbReference>
<dbReference type="Proteomes" id="UP000034539">
    <property type="component" value="Unassembled WGS sequence"/>
</dbReference>
<dbReference type="AlphaFoldDB" id="A0A0G0T395"/>
<comment type="similarity">
    <text evidence="1">Belongs to the bacterial sugar transferase family.</text>
</comment>
<evidence type="ECO:0000259" key="3">
    <source>
        <dbReference type="Pfam" id="PF02397"/>
    </source>
</evidence>
<evidence type="ECO:0000313" key="4">
    <source>
        <dbReference type="EMBL" id="KKR32292.1"/>
    </source>
</evidence>
<dbReference type="Pfam" id="PF02397">
    <property type="entry name" value="Bac_transf"/>
    <property type="match status" value="1"/>
</dbReference>
<dbReference type="GO" id="GO:0016780">
    <property type="term" value="F:phosphotransferase activity, for other substituted phosphate groups"/>
    <property type="evidence" value="ECO:0007669"/>
    <property type="project" value="TreeGrafter"/>
</dbReference>
<gene>
    <name evidence="4" type="ORF">UT63_C0047G0003</name>
</gene>
<dbReference type="PANTHER" id="PTHR30576">
    <property type="entry name" value="COLANIC BIOSYNTHESIS UDP-GLUCOSE LIPID CARRIER TRANSFERASE"/>
    <property type="match status" value="1"/>
</dbReference>
<keyword evidence="2" id="KW-0812">Transmembrane</keyword>
<feature type="transmembrane region" description="Helical" evidence="2">
    <location>
        <begin position="17"/>
        <end position="38"/>
    </location>
</feature>
<name>A0A0G0T395_9BACT</name>
<reference evidence="4 5" key="1">
    <citation type="journal article" date="2015" name="Nature">
        <title>rRNA introns, odd ribosomes, and small enigmatic genomes across a large radiation of phyla.</title>
        <authorList>
            <person name="Brown C.T."/>
            <person name="Hug L.A."/>
            <person name="Thomas B.C."/>
            <person name="Sharon I."/>
            <person name="Castelle C.J."/>
            <person name="Singh A."/>
            <person name="Wilkins M.J."/>
            <person name="Williams K.H."/>
            <person name="Banfield J.F."/>
        </authorList>
    </citation>
    <scope>NUCLEOTIDE SEQUENCE [LARGE SCALE GENOMIC DNA]</scope>
</reference>
<organism evidence="4 5">
    <name type="scientific">Candidatus Gottesmanbacteria bacterium GW2011_GWC2_39_8</name>
    <dbReference type="NCBI Taxonomy" id="1618450"/>
    <lineage>
        <taxon>Bacteria</taxon>
        <taxon>Candidatus Gottesmaniibacteriota</taxon>
    </lineage>
</organism>
<keyword evidence="2" id="KW-0472">Membrane</keyword>
<dbReference type="EMBL" id="LBXN01000047">
    <property type="protein sequence ID" value="KKR32292.1"/>
    <property type="molecule type" value="Genomic_DNA"/>
</dbReference>
<proteinExistence type="inferred from homology"/>
<protein>
    <recommendedName>
        <fullName evidence="3">Bacterial sugar transferase domain-containing protein</fullName>
    </recommendedName>
</protein>
<feature type="domain" description="Bacterial sugar transferase" evidence="3">
    <location>
        <begin position="12"/>
        <end position="211"/>
    </location>
</feature>
<sequence length="217" mass="25051">MIKGNLYDRTFKRLLDVIGAAFLGFIFLPICFLAAIAIKRDSEGPVFADTPERVGKNGKLFTMYKFRSMIVNAHNMLRSDPKFKELYLEYKKSSYKLHDDPRVTRVGKFIRKHSIDEIPQLLNVLSGDMSLVGPRAYYPDELVNQQRKYPHTKELVKEVLSIKPGITGMWQVSGRSQVNFDKRIAMDAQYVENRSFWYDMYILLKTPWAMIAGKGAV</sequence>
<keyword evidence="2" id="KW-1133">Transmembrane helix</keyword>
<dbReference type="PATRIC" id="fig|1618450.3.peg.920"/>
<comment type="caution">
    <text evidence="4">The sequence shown here is derived from an EMBL/GenBank/DDBJ whole genome shotgun (WGS) entry which is preliminary data.</text>
</comment>
<evidence type="ECO:0000256" key="2">
    <source>
        <dbReference type="SAM" id="Phobius"/>
    </source>
</evidence>
<evidence type="ECO:0000313" key="5">
    <source>
        <dbReference type="Proteomes" id="UP000034539"/>
    </source>
</evidence>